<evidence type="ECO:0000313" key="10">
    <source>
        <dbReference type="Proteomes" id="UP000007875"/>
    </source>
</evidence>
<dbReference type="PROSITE" id="PS50157">
    <property type="entry name" value="ZINC_FINGER_C2H2_2"/>
    <property type="match status" value="3"/>
</dbReference>
<accession>H2Z655</accession>
<dbReference type="FunFam" id="3.30.160.60:FF:002343">
    <property type="entry name" value="Zinc finger protein 33A"/>
    <property type="match status" value="1"/>
</dbReference>
<feature type="domain" description="C2H2-type" evidence="8">
    <location>
        <begin position="198"/>
        <end position="225"/>
    </location>
</feature>
<evidence type="ECO:0000256" key="3">
    <source>
        <dbReference type="ARBA" id="ARBA00022737"/>
    </source>
</evidence>
<reference evidence="9" key="2">
    <citation type="submission" date="2025-08" db="UniProtKB">
        <authorList>
            <consortium name="Ensembl"/>
        </authorList>
    </citation>
    <scope>IDENTIFICATION</scope>
</reference>
<reference evidence="10" key="1">
    <citation type="submission" date="2003-08" db="EMBL/GenBank/DDBJ databases">
        <authorList>
            <person name="Birren B."/>
            <person name="Nusbaum C."/>
            <person name="Abebe A."/>
            <person name="Abouelleil A."/>
            <person name="Adekoya E."/>
            <person name="Ait-zahra M."/>
            <person name="Allen N."/>
            <person name="Allen T."/>
            <person name="An P."/>
            <person name="Anderson M."/>
            <person name="Anderson S."/>
            <person name="Arachchi H."/>
            <person name="Armbruster J."/>
            <person name="Bachantsang P."/>
            <person name="Baldwin J."/>
            <person name="Barry A."/>
            <person name="Bayul T."/>
            <person name="Blitshsteyn B."/>
            <person name="Bloom T."/>
            <person name="Blye J."/>
            <person name="Boguslavskiy L."/>
            <person name="Borowsky M."/>
            <person name="Boukhgalter B."/>
            <person name="Brunache A."/>
            <person name="Butler J."/>
            <person name="Calixte N."/>
            <person name="Calvo S."/>
            <person name="Camarata J."/>
            <person name="Campo K."/>
            <person name="Chang J."/>
            <person name="Cheshatsang Y."/>
            <person name="Citroen M."/>
            <person name="Collymore A."/>
            <person name="Considine T."/>
            <person name="Cook A."/>
            <person name="Cooke P."/>
            <person name="Corum B."/>
            <person name="Cuomo C."/>
            <person name="David R."/>
            <person name="Dawoe T."/>
            <person name="Degray S."/>
            <person name="Dodge S."/>
            <person name="Dooley K."/>
            <person name="Dorje P."/>
            <person name="Dorjee K."/>
            <person name="Dorris L."/>
            <person name="Duffey N."/>
            <person name="Dupes A."/>
            <person name="Elkins T."/>
            <person name="Engels R."/>
            <person name="Erickson J."/>
            <person name="Farina A."/>
            <person name="Faro S."/>
            <person name="Ferreira P."/>
            <person name="Fischer H."/>
            <person name="Fitzgerald M."/>
            <person name="Foley K."/>
            <person name="Gage D."/>
            <person name="Galagan J."/>
            <person name="Gearin G."/>
            <person name="Gnerre S."/>
            <person name="Gnirke A."/>
            <person name="Goyette A."/>
            <person name="Graham J."/>
            <person name="Grandbois E."/>
            <person name="Gyaltsen K."/>
            <person name="Hafez N."/>
            <person name="Hagopian D."/>
            <person name="Hagos B."/>
            <person name="Hall J."/>
            <person name="Hatcher B."/>
            <person name="Heller A."/>
            <person name="Higgins H."/>
            <person name="Honan T."/>
            <person name="Horn A."/>
            <person name="Houde N."/>
            <person name="Hughes L."/>
            <person name="Hulme W."/>
            <person name="Husby E."/>
            <person name="Iliev I."/>
            <person name="Jaffe D."/>
            <person name="Jones C."/>
            <person name="Kamal M."/>
            <person name="Kamat A."/>
            <person name="Kamvysselis M."/>
            <person name="Karlsson E."/>
            <person name="Kells C."/>
            <person name="Kieu A."/>
            <person name="Kisner P."/>
            <person name="Kodira C."/>
            <person name="Kulbokas E."/>
            <person name="Labutti K."/>
            <person name="Lama D."/>
            <person name="Landers T."/>
            <person name="Leger J."/>
            <person name="Levine S."/>
            <person name="Lewis D."/>
            <person name="Lewis T."/>
            <person name="Lindblad-toh K."/>
            <person name="Liu X."/>
            <person name="Lokyitsang T."/>
            <person name="Lokyitsang Y."/>
            <person name="Lucien O."/>
            <person name="Lui A."/>
            <person name="Ma L.J."/>
            <person name="Mabbitt R."/>
            <person name="Macdonald J."/>
            <person name="Maclean C."/>
            <person name="Major J."/>
            <person name="Manning J."/>
            <person name="Marabella R."/>
            <person name="Maru K."/>
            <person name="Matthews C."/>
            <person name="Mauceli E."/>
            <person name="Mccarthy M."/>
            <person name="Mcdonough S."/>
            <person name="Mcghee T."/>
            <person name="Meldrim J."/>
            <person name="Meneus L."/>
            <person name="Mesirov J."/>
            <person name="Mihalev A."/>
            <person name="Mihova T."/>
            <person name="Mikkelsen T."/>
            <person name="Mlenga V."/>
            <person name="Moru K."/>
            <person name="Mozes J."/>
            <person name="Mulrain L."/>
            <person name="Munson G."/>
            <person name="Naylor J."/>
            <person name="Newes C."/>
            <person name="Nguyen C."/>
            <person name="Nguyen N."/>
            <person name="Nguyen T."/>
            <person name="Nicol R."/>
            <person name="Nielsen C."/>
            <person name="Nizzari M."/>
            <person name="Norbu C."/>
            <person name="Norbu N."/>
            <person name="O'donnell P."/>
            <person name="Okoawo O."/>
            <person name="O'leary S."/>
            <person name="Omotosho B."/>
            <person name="O'neill K."/>
            <person name="Osman S."/>
            <person name="Parker S."/>
            <person name="Perrin D."/>
            <person name="Phunkhang P."/>
            <person name="Piqani B."/>
            <person name="Purcell S."/>
            <person name="Rachupka T."/>
            <person name="Ramasamy U."/>
            <person name="Rameau R."/>
            <person name="Ray V."/>
            <person name="Raymond C."/>
            <person name="Retta R."/>
            <person name="Richardson S."/>
            <person name="Rise C."/>
            <person name="Rodriguez J."/>
            <person name="Rogers J."/>
            <person name="Rogov P."/>
            <person name="Rutman M."/>
            <person name="Schupbach R."/>
            <person name="Seaman C."/>
            <person name="Settipalli S."/>
            <person name="Sharpe T."/>
            <person name="Sheridan J."/>
            <person name="Sherpa N."/>
            <person name="Shi J."/>
            <person name="Smirnov S."/>
            <person name="Smith C."/>
            <person name="Sougnez C."/>
            <person name="Spencer B."/>
            <person name="Stalker J."/>
            <person name="Stange-thomann N."/>
            <person name="Stavropoulos S."/>
            <person name="Stetson K."/>
            <person name="Stone C."/>
            <person name="Stone S."/>
            <person name="Stubbs M."/>
            <person name="Talamas J."/>
            <person name="Tchuinga P."/>
            <person name="Tenzing P."/>
            <person name="Tesfaye S."/>
            <person name="Theodore J."/>
            <person name="Thoulutsang Y."/>
            <person name="Topham K."/>
            <person name="Towey S."/>
            <person name="Tsamla T."/>
            <person name="Tsomo N."/>
            <person name="Vallee D."/>
            <person name="Vassiliev H."/>
            <person name="Venkataraman V."/>
            <person name="Vinson J."/>
            <person name="Vo A."/>
            <person name="Wade C."/>
            <person name="Wang S."/>
            <person name="Wangchuk T."/>
            <person name="Wangdi T."/>
            <person name="Whittaker C."/>
            <person name="Wilkinson J."/>
            <person name="Wu Y."/>
            <person name="Wyman D."/>
            <person name="Yadav S."/>
            <person name="Yang S."/>
            <person name="Yang X."/>
            <person name="Yeager S."/>
            <person name="Yee E."/>
            <person name="Young G."/>
            <person name="Zainoun J."/>
            <person name="Zembeck L."/>
            <person name="Zimmer A."/>
            <person name="Zody M."/>
            <person name="Lander E."/>
        </authorList>
    </citation>
    <scope>NUCLEOTIDE SEQUENCE [LARGE SCALE GENOMIC DNA]</scope>
</reference>
<dbReference type="FunFam" id="3.30.160.60:FF:001016">
    <property type="entry name" value="zinc finger protein 850-like"/>
    <property type="match status" value="1"/>
</dbReference>
<dbReference type="STRING" id="51511.ENSCSAVP00000013067"/>
<dbReference type="GO" id="GO:0008270">
    <property type="term" value="F:zinc ion binding"/>
    <property type="evidence" value="ECO:0007669"/>
    <property type="project" value="UniProtKB-KW"/>
</dbReference>
<keyword evidence="4 7" id="KW-0863">Zinc-finger</keyword>
<dbReference type="Ensembl" id="ENSCSAVT00000013216.1">
    <property type="protein sequence ID" value="ENSCSAVP00000013067.1"/>
    <property type="gene ID" value="ENSCSAVG00000007675.1"/>
</dbReference>
<evidence type="ECO:0000259" key="8">
    <source>
        <dbReference type="PROSITE" id="PS50157"/>
    </source>
</evidence>
<reference evidence="9" key="3">
    <citation type="submission" date="2025-09" db="UniProtKB">
        <authorList>
            <consortium name="Ensembl"/>
        </authorList>
    </citation>
    <scope>IDENTIFICATION</scope>
</reference>
<evidence type="ECO:0000256" key="5">
    <source>
        <dbReference type="ARBA" id="ARBA00022833"/>
    </source>
</evidence>
<proteinExistence type="inferred from homology"/>
<dbReference type="InterPro" id="IPR036236">
    <property type="entry name" value="Znf_C2H2_sf"/>
</dbReference>
<dbReference type="HOGENOM" id="CLU_657136_0_0_1"/>
<dbReference type="SMART" id="SM00355">
    <property type="entry name" value="ZnF_C2H2"/>
    <property type="match status" value="3"/>
</dbReference>
<evidence type="ECO:0000256" key="7">
    <source>
        <dbReference type="PROSITE-ProRule" id="PRU00042"/>
    </source>
</evidence>
<dbReference type="PANTHER" id="PTHR23235">
    <property type="entry name" value="KRUEPPEL-LIKE TRANSCRIPTION FACTOR"/>
    <property type="match status" value="1"/>
</dbReference>
<dbReference type="Proteomes" id="UP000007875">
    <property type="component" value="Unassembled WGS sequence"/>
</dbReference>
<keyword evidence="6" id="KW-0539">Nucleus</keyword>
<sequence length="418" mass="48069">MNSFRSFKLKLPRHSAEEDVKTRSELSNNDDVVDANTTLLLSNQSQFCRKRNFDEASGKTQDGVAQVCLDVTPPSSPGIAKKLAFDSEMLLNAEATRNSVPFNAEICNFLPNTKLFERESGNENVPVHRFLSPVTTDEEDVASPIQHGEVPEKKTPIKIENKYDAKGEVFKCKFCDRTFSYLCHLKVHERVHTGEKPYNCKFCSTQFSQLGSLTVHLRIHTGEKPYECNQCSKKFRHINSLRRHQRQVHDGTKTFLNKDVLQQGLAARHNEMKWKTGPPPLSFNHQFAAFATNFQRKHSLAQPKLQLPISPMCGNEFSLTNFISELQKPQNKFIFTPSKESIFKSIDRLVGNSDTKSIPRWPPFSLPELKSNLHANFATRVPHRHITNFFQADKQSQRKEDSSNSRRGLLWWNQRRRR</sequence>
<dbReference type="PANTHER" id="PTHR23235:SF142">
    <property type="entry name" value="ZINC FINGER PROTEIN 384"/>
    <property type="match status" value="1"/>
</dbReference>
<evidence type="ECO:0000313" key="9">
    <source>
        <dbReference type="Ensembl" id="ENSCSAVP00000013067.1"/>
    </source>
</evidence>
<dbReference type="InParanoid" id="H2Z655"/>
<evidence type="ECO:0000256" key="4">
    <source>
        <dbReference type="ARBA" id="ARBA00022771"/>
    </source>
</evidence>
<keyword evidence="10" id="KW-1185">Reference proteome</keyword>
<dbReference type="AlphaFoldDB" id="H2Z655"/>
<dbReference type="Pfam" id="PF00096">
    <property type="entry name" value="zf-C2H2"/>
    <property type="match status" value="3"/>
</dbReference>
<dbReference type="SUPFAM" id="SSF57667">
    <property type="entry name" value="beta-beta-alpha zinc fingers"/>
    <property type="match status" value="2"/>
</dbReference>
<evidence type="ECO:0000256" key="2">
    <source>
        <dbReference type="ARBA" id="ARBA00022723"/>
    </source>
</evidence>
<dbReference type="GeneTree" id="ENSGT01150000286934"/>
<dbReference type="InterPro" id="IPR013087">
    <property type="entry name" value="Znf_C2H2_type"/>
</dbReference>
<keyword evidence="5" id="KW-0862">Zinc</keyword>
<evidence type="ECO:0000256" key="1">
    <source>
        <dbReference type="ARBA" id="ARBA00006991"/>
    </source>
</evidence>
<dbReference type="eggNOG" id="KOG1721">
    <property type="taxonomic scope" value="Eukaryota"/>
</dbReference>
<organism evidence="9 10">
    <name type="scientific">Ciona savignyi</name>
    <name type="common">Pacific transparent sea squirt</name>
    <dbReference type="NCBI Taxonomy" id="51511"/>
    <lineage>
        <taxon>Eukaryota</taxon>
        <taxon>Metazoa</taxon>
        <taxon>Chordata</taxon>
        <taxon>Tunicata</taxon>
        <taxon>Ascidiacea</taxon>
        <taxon>Phlebobranchia</taxon>
        <taxon>Cionidae</taxon>
        <taxon>Ciona</taxon>
    </lineage>
</organism>
<dbReference type="PROSITE" id="PS00028">
    <property type="entry name" value="ZINC_FINGER_C2H2_1"/>
    <property type="match status" value="3"/>
</dbReference>
<keyword evidence="2" id="KW-0479">Metal-binding</keyword>
<evidence type="ECO:0000256" key="6">
    <source>
        <dbReference type="ARBA" id="ARBA00023242"/>
    </source>
</evidence>
<feature type="domain" description="C2H2-type" evidence="8">
    <location>
        <begin position="170"/>
        <end position="197"/>
    </location>
</feature>
<dbReference type="OMA" id="CHLKVHE"/>
<dbReference type="Gene3D" id="3.30.160.60">
    <property type="entry name" value="Classic Zinc Finger"/>
    <property type="match status" value="3"/>
</dbReference>
<name>H2Z655_CIOSA</name>
<dbReference type="GO" id="GO:0000981">
    <property type="term" value="F:DNA-binding transcription factor activity, RNA polymerase II-specific"/>
    <property type="evidence" value="ECO:0007669"/>
    <property type="project" value="TreeGrafter"/>
</dbReference>
<comment type="similarity">
    <text evidence="1">Belongs to the krueppel C2H2-type zinc-finger protein family.</text>
</comment>
<dbReference type="GO" id="GO:0000978">
    <property type="term" value="F:RNA polymerase II cis-regulatory region sequence-specific DNA binding"/>
    <property type="evidence" value="ECO:0007669"/>
    <property type="project" value="TreeGrafter"/>
</dbReference>
<protein>
    <recommendedName>
        <fullName evidence="8">C2H2-type domain-containing protein</fullName>
    </recommendedName>
</protein>
<keyword evidence="3" id="KW-0677">Repeat</keyword>
<feature type="domain" description="C2H2-type" evidence="8">
    <location>
        <begin position="226"/>
        <end position="254"/>
    </location>
</feature>